<evidence type="ECO:0000313" key="3">
    <source>
        <dbReference type="Proteomes" id="UP000632849"/>
    </source>
</evidence>
<keyword evidence="1" id="KW-0812">Transmembrane</keyword>
<reference evidence="2" key="2">
    <citation type="submission" date="2020-09" db="EMBL/GenBank/DDBJ databases">
        <authorList>
            <person name="Sun Q."/>
            <person name="Ohkuma M."/>
        </authorList>
    </citation>
    <scope>NUCLEOTIDE SEQUENCE</scope>
    <source>
        <strain evidence="2">JCM 4122</strain>
    </source>
</reference>
<comment type="caution">
    <text evidence="2">The sequence shown here is derived from an EMBL/GenBank/DDBJ whole genome shotgun (WGS) entry which is preliminary data.</text>
</comment>
<evidence type="ECO:0000313" key="2">
    <source>
        <dbReference type="EMBL" id="GHG05935.1"/>
    </source>
</evidence>
<protein>
    <submittedName>
        <fullName evidence="2">Uncharacterized protein</fullName>
    </submittedName>
</protein>
<keyword evidence="1" id="KW-1133">Transmembrane helix</keyword>
<keyword evidence="1" id="KW-0472">Membrane</keyword>
<dbReference type="RefSeq" id="WP_190042521.1">
    <property type="nucleotide sequence ID" value="NZ_BNBE01000002.1"/>
</dbReference>
<feature type="transmembrane region" description="Helical" evidence="1">
    <location>
        <begin position="39"/>
        <end position="63"/>
    </location>
</feature>
<proteinExistence type="predicted"/>
<name>A0A919BRF4_STRFL</name>
<organism evidence="2 3">
    <name type="scientific">Streptomyces filamentosus</name>
    <name type="common">Streptomyces roseosporus</name>
    <dbReference type="NCBI Taxonomy" id="67294"/>
    <lineage>
        <taxon>Bacteria</taxon>
        <taxon>Bacillati</taxon>
        <taxon>Actinomycetota</taxon>
        <taxon>Actinomycetes</taxon>
        <taxon>Kitasatosporales</taxon>
        <taxon>Streptomycetaceae</taxon>
        <taxon>Streptomyces</taxon>
    </lineage>
</organism>
<dbReference type="Proteomes" id="UP000632849">
    <property type="component" value="Unassembled WGS sequence"/>
</dbReference>
<dbReference type="AlphaFoldDB" id="A0A919BRF4"/>
<accession>A0A919BRF4</accession>
<evidence type="ECO:0000256" key="1">
    <source>
        <dbReference type="SAM" id="Phobius"/>
    </source>
</evidence>
<sequence>MCGSRETEEGQVCLRGVGDDAVRSDADEEKRGDELARRIFGWIGTAVGGAVWVGGAAMLVVVIKDRNG</sequence>
<keyword evidence="3" id="KW-1185">Reference proteome</keyword>
<reference evidence="2" key="1">
    <citation type="journal article" date="2014" name="Int. J. Syst. Evol. Microbiol.">
        <title>Complete genome sequence of Corynebacterium casei LMG S-19264T (=DSM 44701T), isolated from a smear-ripened cheese.</title>
        <authorList>
            <consortium name="US DOE Joint Genome Institute (JGI-PGF)"/>
            <person name="Walter F."/>
            <person name="Albersmeier A."/>
            <person name="Kalinowski J."/>
            <person name="Ruckert C."/>
        </authorList>
    </citation>
    <scope>NUCLEOTIDE SEQUENCE</scope>
    <source>
        <strain evidence="2">JCM 4122</strain>
    </source>
</reference>
<gene>
    <name evidence="2" type="ORF">GCM10017667_41190</name>
</gene>
<dbReference type="EMBL" id="BNBE01000002">
    <property type="protein sequence ID" value="GHG05935.1"/>
    <property type="molecule type" value="Genomic_DNA"/>
</dbReference>